<accession>A0AAD4HKQ1</accession>
<protein>
    <submittedName>
        <fullName evidence="2">Uncharacterized protein</fullName>
    </submittedName>
</protein>
<organism evidence="2 3">
    <name type="scientific">Suillus fuscotomentosus</name>
    <dbReference type="NCBI Taxonomy" id="1912939"/>
    <lineage>
        <taxon>Eukaryota</taxon>
        <taxon>Fungi</taxon>
        <taxon>Dikarya</taxon>
        <taxon>Basidiomycota</taxon>
        <taxon>Agaricomycotina</taxon>
        <taxon>Agaricomycetes</taxon>
        <taxon>Agaricomycetidae</taxon>
        <taxon>Boletales</taxon>
        <taxon>Suillineae</taxon>
        <taxon>Suillaceae</taxon>
        <taxon>Suillus</taxon>
    </lineage>
</organism>
<name>A0AAD4HKQ1_9AGAM</name>
<evidence type="ECO:0000313" key="2">
    <source>
        <dbReference type="EMBL" id="KAG1900072.1"/>
    </source>
</evidence>
<dbReference type="EMBL" id="JABBWK010000029">
    <property type="protein sequence ID" value="KAG1900072.1"/>
    <property type="molecule type" value="Genomic_DNA"/>
</dbReference>
<keyword evidence="1" id="KW-0812">Transmembrane</keyword>
<comment type="caution">
    <text evidence="2">The sequence shown here is derived from an EMBL/GenBank/DDBJ whole genome shotgun (WGS) entry which is preliminary data.</text>
</comment>
<evidence type="ECO:0000313" key="3">
    <source>
        <dbReference type="Proteomes" id="UP001195769"/>
    </source>
</evidence>
<proteinExistence type="predicted"/>
<dbReference type="AlphaFoldDB" id="A0AAD4HKQ1"/>
<dbReference type="Proteomes" id="UP001195769">
    <property type="component" value="Unassembled WGS sequence"/>
</dbReference>
<sequence length="141" mass="15978">MCARRELPCPVWLSNKLFRMWSFLLVVSVYFICVYGAEVAMVLCSLPGCYACNSLDCCRILWSALSIKSLGYHPCTPSIDMLLQRIRHLPFEGGPVLNARFRAKTRTVWLTASVNALCVCRPYVLASCIMAMRSYSSTMKY</sequence>
<keyword evidence="3" id="KW-1185">Reference proteome</keyword>
<dbReference type="GeneID" id="64665711"/>
<dbReference type="RefSeq" id="XP_041225648.1">
    <property type="nucleotide sequence ID" value="XM_041371413.1"/>
</dbReference>
<evidence type="ECO:0000256" key="1">
    <source>
        <dbReference type="SAM" id="Phobius"/>
    </source>
</evidence>
<gene>
    <name evidence="2" type="ORF">F5891DRAFT_338912</name>
</gene>
<feature type="transmembrane region" description="Helical" evidence="1">
    <location>
        <begin position="21"/>
        <end position="43"/>
    </location>
</feature>
<reference evidence="2" key="1">
    <citation type="journal article" date="2020" name="New Phytol.">
        <title>Comparative genomics reveals dynamic genome evolution in host specialist ectomycorrhizal fungi.</title>
        <authorList>
            <person name="Lofgren L.A."/>
            <person name="Nguyen N.H."/>
            <person name="Vilgalys R."/>
            <person name="Ruytinx J."/>
            <person name="Liao H.L."/>
            <person name="Branco S."/>
            <person name="Kuo A."/>
            <person name="LaButti K."/>
            <person name="Lipzen A."/>
            <person name="Andreopoulos W."/>
            <person name="Pangilinan J."/>
            <person name="Riley R."/>
            <person name="Hundley H."/>
            <person name="Na H."/>
            <person name="Barry K."/>
            <person name="Grigoriev I.V."/>
            <person name="Stajich J.E."/>
            <person name="Kennedy P.G."/>
        </authorList>
    </citation>
    <scope>NUCLEOTIDE SEQUENCE</scope>
    <source>
        <strain evidence="2">FC203</strain>
    </source>
</reference>
<keyword evidence="1" id="KW-0472">Membrane</keyword>
<keyword evidence="1" id="KW-1133">Transmembrane helix</keyword>